<evidence type="ECO:0000313" key="3">
    <source>
        <dbReference type="Proteomes" id="UP000198820"/>
    </source>
</evidence>
<proteinExistence type="predicted"/>
<evidence type="ECO:0000313" key="2">
    <source>
        <dbReference type="EMBL" id="SEA35515.1"/>
    </source>
</evidence>
<dbReference type="PROSITE" id="PS51257">
    <property type="entry name" value="PROKAR_LIPOPROTEIN"/>
    <property type="match status" value="1"/>
</dbReference>
<evidence type="ECO:0008006" key="4">
    <source>
        <dbReference type="Google" id="ProtNLM"/>
    </source>
</evidence>
<name>A0A1H4AHW8_9FLAO</name>
<dbReference type="STRING" id="908615.SAMN05421540_10542"/>
<protein>
    <recommendedName>
        <fullName evidence="4">Lipoprotein</fullName>
    </recommendedName>
</protein>
<reference evidence="2 3" key="1">
    <citation type="submission" date="2016-10" db="EMBL/GenBank/DDBJ databases">
        <authorList>
            <person name="de Groot N.N."/>
        </authorList>
    </citation>
    <scope>NUCLEOTIDE SEQUENCE [LARGE SCALE GENOMIC DNA]</scope>
    <source>
        <strain evidence="2 3">DSM 23581</strain>
    </source>
</reference>
<accession>A0A1H4AHW8</accession>
<dbReference type="RefSeq" id="WP_093243638.1">
    <property type="nucleotide sequence ID" value="NZ_FNQF01000005.1"/>
</dbReference>
<feature type="compositionally biased region" description="Basic residues" evidence="1">
    <location>
        <begin position="42"/>
        <end position="66"/>
    </location>
</feature>
<keyword evidence="3" id="KW-1185">Reference proteome</keyword>
<dbReference type="EMBL" id="FNQF01000005">
    <property type="protein sequence ID" value="SEA35515.1"/>
    <property type="molecule type" value="Genomic_DNA"/>
</dbReference>
<sequence length="185" mass="21523">MKKTILLSMLISIVMLSCNKQNDENQTEDKASQSTEMMQNKQHQKKNKKGSQSKKMHQKQKRKQMHKNADLGNAWVDEIQMNKNKRWKANPETNQGVKNMLSSIESAELKTLEDYHQLASKLNEEKNFVVKKCTMEGPSHDNLHVFLHPLIEKIAALQKTTTVEESAEIIESIKDNLNKYYNYFK</sequence>
<organism evidence="2 3">
    <name type="scientific">Psychroflexus halocasei</name>
    <dbReference type="NCBI Taxonomy" id="908615"/>
    <lineage>
        <taxon>Bacteria</taxon>
        <taxon>Pseudomonadati</taxon>
        <taxon>Bacteroidota</taxon>
        <taxon>Flavobacteriia</taxon>
        <taxon>Flavobacteriales</taxon>
        <taxon>Flavobacteriaceae</taxon>
        <taxon>Psychroflexus</taxon>
    </lineage>
</organism>
<gene>
    <name evidence="2" type="ORF">SAMN05421540_10542</name>
</gene>
<dbReference type="Proteomes" id="UP000198820">
    <property type="component" value="Unassembled WGS sequence"/>
</dbReference>
<feature type="compositionally biased region" description="Basic and acidic residues" evidence="1">
    <location>
        <begin position="22"/>
        <end position="31"/>
    </location>
</feature>
<evidence type="ECO:0000256" key="1">
    <source>
        <dbReference type="SAM" id="MobiDB-lite"/>
    </source>
</evidence>
<feature type="region of interest" description="Disordered" evidence="1">
    <location>
        <begin position="22"/>
        <end position="72"/>
    </location>
</feature>
<dbReference type="AlphaFoldDB" id="A0A1H4AHW8"/>